<dbReference type="PANTHER" id="PTHR37739:SF16">
    <property type="entry name" value="KINESIN-LIKE PROTEIN"/>
    <property type="match status" value="1"/>
</dbReference>
<evidence type="ECO:0000256" key="6">
    <source>
        <dbReference type="ARBA" id="ARBA00034488"/>
    </source>
</evidence>
<keyword evidence="3 7" id="KW-0067">ATP-binding</keyword>
<keyword evidence="11" id="KW-1185">Reference proteome</keyword>
<dbReference type="InterPro" id="IPR027417">
    <property type="entry name" value="P-loop_NTPase"/>
</dbReference>
<dbReference type="InterPro" id="IPR044986">
    <property type="entry name" value="KIF15/KIN-12"/>
</dbReference>
<evidence type="ECO:0000256" key="4">
    <source>
        <dbReference type="ARBA" id="ARBA00023054"/>
    </source>
</evidence>
<evidence type="ECO:0000256" key="3">
    <source>
        <dbReference type="ARBA" id="ARBA00022840"/>
    </source>
</evidence>
<protein>
    <submittedName>
        <fullName evidence="10">Kinesin-like protein kin-12f</fullName>
    </submittedName>
</protein>
<feature type="binding site" evidence="7">
    <location>
        <begin position="172"/>
        <end position="179"/>
    </location>
    <ligand>
        <name>ATP</name>
        <dbReference type="ChEBI" id="CHEBI:30616"/>
    </ligand>
</feature>
<dbReference type="SUPFAM" id="SSF52540">
    <property type="entry name" value="P-loop containing nucleoside triphosphate hydrolases"/>
    <property type="match status" value="1"/>
</dbReference>
<keyword evidence="4" id="KW-0175">Coiled coil</keyword>
<dbReference type="Pfam" id="PF00225">
    <property type="entry name" value="Kinesin"/>
    <property type="match status" value="1"/>
</dbReference>
<dbReference type="GO" id="GO:0003777">
    <property type="term" value="F:microtubule motor activity"/>
    <property type="evidence" value="ECO:0007669"/>
    <property type="project" value="InterPro"/>
</dbReference>
<dbReference type="PROSITE" id="PS50067">
    <property type="entry name" value="KINESIN_MOTOR_2"/>
    <property type="match status" value="1"/>
</dbReference>
<dbReference type="GO" id="GO:0005874">
    <property type="term" value="C:microtubule"/>
    <property type="evidence" value="ECO:0007669"/>
    <property type="project" value="UniProtKB-KW"/>
</dbReference>
<evidence type="ECO:0000256" key="1">
    <source>
        <dbReference type="ARBA" id="ARBA00022701"/>
    </source>
</evidence>
<accession>A0A7J6WZK2</accession>
<comment type="caution">
    <text evidence="10">The sequence shown here is derived from an EMBL/GenBank/DDBJ whole genome shotgun (WGS) entry which is preliminary data.</text>
</comment>
<reference evidence="10 11" key="1">
    <citation type="submission" date="2020-06" db="EMBL/GenBank/DDBJ databases">
        <title>Transcriptomic and genomic resources for Thalictrum thalictroides and T. hernandezii: Facilitating candidate gene discovery in an emerging model plant lineage.</title>
        <authorList>
            <person name="Arias T."/>
            <person name="Riano-Pachon D.M."/>
            <person name="Di Stilio V.S."/>
        </authorList>
    </citation>
    <scope>NUCLEOTIDE SEQUENCE [LARGE SCALE GENOMIC DNA]</scope>
    <source>
        <strain evidence="11">cv. WT478/WT964</strain>
        <tissue evidence="10">Leaves</tissue>
    </source>
</reference>
<keyword evidence="1" id="KW-0493">Microtubule</keyword>
<evidence type="ECO:0000256" key="8">
    <source>
        <dbReference type="SAM" id="MobiDB-lite"/>
    </source>
</evidence>
<proteinExistence type="inferred from homology"/>
<dbReference type="GO" id="GO:0005524">
    <property type="term" value="F:ATP binding"/>
    <property type="evidence" value="ECO:0007669"/>
    <property type="project" value="UniProtKB-UniRule"/>
</dbReference>
<evidence type="ECO:0000313" key="11">
    <source>
        <dbReference type="Proteomes" id="UP000554482"/>
    </source>
</evidence>
<dbReference type="OrthoDB" id="1724961at2759"/>
<evidence type="ECO:0000259" key="9">
    <source>
        <dbReference type="PROSITE" id="PS50067"/>
    </source>
</evidence>
<gene>
    <name evidence="10" type="ORF">FRX31_007522</name>
</gene>
<dbReference type="GO" id="GO:0007018">
    <property type="term" value="P:microtubule-based movement"/>
    <property type="evidence" value="ECO:0007669"/>
    <property type="project" value="InterPro"/>
</dbReference>
<keyword evidence="2 7" id="KW-0547">Nucleotide-binding</keyword>
<name>A0A7J6WZK2_THATH</name>
<dbReference type="EMBL" id="JABWDY010007504">
    <property type="protein sequence ID" value="KAF5202891.1"/>
    <property type="molecule type" value="Genomic_DNA"/>
</dbReference>
<dbReference type="AlphaFoldDB" id="A0A7J6WZK2"/>
<evidence type="ECO:0000256" key="2">
    <source>
        <dbReference type="ARBA" id="ARBA00022741"/>
    </source>
</evidence>
<dbReference type="InterPro" id="IPR001752">
    <property type="entry name" value="Kinesin_motor_dom"/>
</dbReference>
<feature type="region of interest" description="Disordered" evidence="8">
    <location>
        <begin position="36"/>
        <end position="63"/>
    </location>
</feature>
<evidence type="ECO:0000313" key="10">
    <source>
        <dbReference type="EMBL" id="KAF5202891.1"/>
    </source>
</evidence>
<dbReference type="PANTHER" id="PTHR37739">
    <property type="entry name" value="KINESIN-LIKE PROTEIN KIN-12D"/>
    <property type="match status" value="1"/>
</dbReference>
<feature type="compositionally biased region" description="Polar residues" evidence="8">
    <location>
        <begin position="44"/>
        <end position="57"/>
    </location>
</feature>
<dbReference type="Gene3D" id="3.40.850.10">
    <property type="entry name" value="Kinesin motor domain"/>
    <property type="match status" value="1"/>
</dbReference>
<evidence type="ECO:0000256" key="7">
    <source>
        <dbReference type="PROSITE-ProRule" id="PRU00283"/>
    </source>
</evidence>
<dbReference type="SMART" id="SM00129">
    <property type="entry name" value="KISc"/>
    <property type="match status" value="1"/>
</dbReference>
<dbReference type="InterPro" id="IPR036961">
    <property type="entry name" value="Kinesin_motor_dom_sf"/>
</dbReference>
<comment type="similarity">
    <text evidence="6">Belongs to the TRAFAC class myosin-kinesin ATPase superfamily. Kinesin family. KIN-12 subfamily.</text>
</comment>
<sequence length="284" mass="31945">MKSNAEIPESRFLGGISTQSLRNLLPRSISNTQQKMNKSKFSKENTPPINPNVQIDNKNIPPDPKKLLIETKITSKDTDDITKSENQQDLPVVSSDPSVKVVVRIRPGNWRERGDRTVRKVSPNSLVVGDRSFTFDSVVDSSSTQEDVFQLVGVPLVKNSLAGYNTSILLCGQTGSGKTYTMWGPPSAMVEGHSPISNQGIVPRIFQMLFTEIQEQENSEDKHINYQCRCSFLEIYNEQIGDLLDPTQRNLQIRDDAKNGFYVENLTEEYVTCYDDVTQILIKV</sequence>
<feature type="domain" description="Kinesin motor" evidence="9">
    <location>
        <begin position="98"/>
        <end position="284"/>
    </location>
</feature>
<dbReference type="Proteomes" id="UP000554482">
    <property type="component" value="Unassembled WGS sequence"/>
</dbReference>
<organism evidence="10 11">
    <name type="scientific">Thalictrum thalictroides</name>
    <name type="common">Rue-anemone</name>
    <name type="synonym">Anemone thalictroides</name>
    <dbReference type="NCBI Taxonomy" id="46969"/>
    <lineage>
        <taxon>Eukaryota</taxon>
        <taxon>Viridiplantae</taxon>
        <taxon>Streptophyta</taxon>
        <taxon>Embryophyta</taxon>
        <taxon>Tracheophyta</taxon>
        <taxon>Spermatophyta</taxon>
        <taxon>Magnoliopsida</taxon>
        <taxon>Ranunculales</taxon>
        <taxon>Ranunculaceae</taxon>
        <taxon>Thalictroideae</taxon>
        <taxon>Thalictrum</taxon>
    </lineage>
</organism>
<evidence type="ECO:0000256" key="5">
    <source>
        <dbReference type="ARBA" id="ARBA00023175"/>
    </source>
</evidence>
<keyword evidence="5 7" id="KW-0505">Motor protein</keyword>
<dbReference type="GO" id="GO:0008017">
    <property type="term" value="F:microtubule binding"/>
    <property type="evidence" value="ECO:0007669"/>
    <property type="project" value="InterPro"/>
</dbReference>